<comment type="caution">
    <text evidence="1">The sequence shown here is derived from an EMBL/GenBank/DDBJ whole genome shotgun (WGS) entry which is preliminary data.</text>
</comment>
<reference evidence="1 2" key="1">
    <citation type="submission" date="2019-02" db="EMBL/GenBank/DDBJ databases">
        <title>Deep-cultivation of Planctomycetes and their phenomic and genomic characterization uncovers novel biology.</title>
        <authorList>
            <person name="Wiegand S."/>
            <person name="Jogler M."/>
            <person name="Boedeker C."/>
            <person name="Pinto D."/>
            <person name="Vollmers J."/>
            <person name="Rivas-Marin E."/>
            <person name="Kohn T."/>
            <person name="Peeters S.H."/>
            <person name="Heuer A."/>
            <person name="Rast P."/>
            <person name="Oberbeckmann S."/>
            <person name="Bunk B."/>
            <person name="Jeske O."/>
            <person name="Meyerdierks A."/>
            <person name="Storesund J.E."/>
            <person name="Kallscheuer N."/>
            <person name="Luecker S."/>
            <person name="Lage O.M."/>
            <person name="Pohl T."/>
            <person name="Merkel B.J."/>
            <person name="Hornburger P."/>
            <person name="Mueller R.-W."/>
            <person name="Bruemmer F."/>
            <person name="Labrenz M."/>
            <person name="Spormann A.M."/>
            <person name="Op Den Camp H."/>
            <person name="Overmann J."/>
            <person name="Amann R."/>
            <person name="Jetten M.S.M."/>
            <person name="Mascher T."/>
            <person name="Medema M.H."/>
            <person name="Devos D.P."/>
            <person name="Kaster A.-K."/>
            <person name="Ovreas L."/>
            <person name="Rohde M."/>
            <person name="Galperin M.Y."/>
            <person name="Jogler C."/>
        </authorList>
    </citation>
    <scope>NUCLEOTIDE SEQUENCE [LARGE SCALE GENOMIC DNA]</scope>
    <source>
        <strain evidence="1 2">Pla52n</strain>
    </source>
</reference>
<organism evidence="1 2">
    <name type="scientific">Stieleria varia</name>
    <dbReference type="NCBI Taxonomy" id="2528005"/>
    <lineage>
        <taxon>Bacteria</taxon>
        <taxon>Pseudomonadati</taxon>
        <taxon>Planctomycetota</taxon>
        <taxon>Planctomycetia</taxon>
        <taxon>Pirellulales</taxon>
        <taxon>Pirellulaceae</taxon>
        <taxon>Stieleria</taxon>
    </lineage>
</organism>
<proteinExistence type="predicted"/>
<keyword evidence="2" id="KW-1185">Reference proteome</keyword>
<sequence length="161" mass="17135">MGQTSVLGETLPMKFNSLHSFAISVALIATIGCGSSRPATYPVQGVVQFPDGKVLRGGNIEFESQALDPPIVARGAIGPDGTFVLGTYEVDDGAVTGQHKVVVISDYEIGNGAERPGMIPETLLHPKHRSYRTSGIVKTVEPKPNTLLIEVEYAEKANDSE</sequence>
<evidence type="ECO:0000313" key="2">
    <source>
        <dbReference type="Proteomes" id="UP000320176"/>
    </source>
</evidence>
<accession>A0A5C6ASI6</accession>
<dbReference type="EMBL" id="SJPN01000004">
    <property type="protein sequence ID" value="TWU02239.1"/>
    <property type="molecule type" value="Genomic_DNA"/>
</dbReference>
<dbReference type="AlphaFoldDB" id="A0A5C6ASI6"/>
<protein>
    <submittedName>
        <fullName evidence="1">Uncharacterized protein</fullName>
    </submittedName>
</protein>
<name>A0A5C6ASI6_9BACT</name>
<gene>
    <name evidence="1" type="ORF">Pla52n_32890</name>
</gene>
<evidence type="ECO:0000313" key="1">
    <source>
        <dbReference type="EMBL" id="TWU02239.1"/>
    </source>
</evidence>
<dbReference type="Proteomes" id="UP000320176">
    <property type="component" value="Unassembled WGS sequence"/>
</dbReference>